<name>A0ABR2ZJ14_9AGAR</name>
<keyword evidence="2" id="KW-1185">Reference proteome</keyword>
<protein>
    <recommendedName>
        <fullName evidence="3">F-box domain-containing protein</fullName>
    </recommendedName>
</protein>
<proteinExistence type="predicted"/>
<gene>
    <name evidence="1" type="ORF">AAF712_011979</name>
</gene>
<evidence type="ECO:0008006" key="3">
    <source>
        <dbReference type="Google" id="ProtNLM"/>
    </source>
</evidence>
<comment type="caution">
    <text evidence="1">The sequence shown here is derived from an EMBL/GenBank/DDBJ whole genome shotgun (WGS) entry which is preliminary data.</text>
</comment>
<accession>A0ABR2ZJ14</accession>
<evidence type="ECO:0000313" key="1">
    <source>
        <dbReference type="EMBL" id="KAL0061220.1"/>
    </source>
</evidence>
<evidence type="ECO:0000313" key="2">
    <source>
        <dbReference type="Proteomes" id="UP001437256"/>
    </source>
</evidence>
<dbReference type="Proteomes" id="UP001437256">
    <property type="component" value="Unassembled WGS sequence"/>
</dbReference>
<organism evidence="1 2">
    <name type="scientific">Marasmius tenuissimus</name>
    <dbReference type="NCBI Taxonomy" id="585030"/>
    <lineage>
        <taxon>Eukaryota</taxon>
        <taxon>Fungi</taxon>
        <taxon>Dikarya</taxon>
        <taxon>Basidiomycota</taxon>
        <taxon>Agaricomycotina</taxon>
        <taxon>Agaricomycetes</taxon>
        <taxon>Agaricomycetidae</taxon>
        <taxon>Agaricales</taxon>
        <taxon>Marasmiineae</taxon>
        <taxon>Marasmiaceae</taxon>
        <taxon>Marasmius</taxon>
    </lineage>
</organism>
<reference evidence="1 2" key="1">
    <citation type="submission" date="2024-05" db="EMBL/GenBank/DDBJ databases">
        <title>A draft genome resource for the thread blight pathogen Marasmius tenuissimus strain MS-2.</title>
        <authorList>
            <person name="Yulfo-Soto G.E."/>
            <person name="Baruah I.K."/>
            <person name="Amoako-Attah I."/>
            <person name="Bukari Y."/>
            <person name="Meinhardt L.W."/>
            <person name="Bailey B.A."/>
            <person name="Cohen S.P."/>
        </authorList>
    </citation>
    <scope>NUCLEOTIDE SEQUENCE [LARGE SCALE GENOMIC DNA]</scope>
    <source>
        <strain evidence="1 2">MS-2</strain>
    </source>
</reference>
<dbReference type="EMBL" id="JBBXMP010000144">
    <property type="protein sequence ID" value="KAL0061220.1"/>
    <property type="molecule type" value="Genomic_DNA"/>
</dbReference>
<dbReference type="Gene3D" id="1.20.1280.50">
    <property type="match status" value="1"/>
</dbReference>
<sequence>MNSPPISRLHDKILLDIFTLSHVTMPQGNAMKHPLSSNARPYRLLLVCRNWRELVESTPELWQEFNYCSVRTFISRGGARHLTIEQVCRRMLRWLNYACPTGSSPASRSDSGLRFSFEASFKVSDPFTQADIEALRILATYSNHWQSVILSVPVSESEGTVEGCLEPLQVIHGNLASLENLNISSLFHEQHEKNDYVPRYLAEAFEIAPRLKAFTSGRFWQVDTLRFGQVRLPWSQIQHLDFVDRVEMDTYQVLRLVRSSLRSASITTISRTGTLRPTPTALITLPFLKTLIHINNHPRSPRGAGGQIFEYLRLPNLESLTLTDERERHSYQEAFMMLERSRPPHIRTLTLNGVCWNPSFDTINILRALGEGLELLSIGGVLDARGAWGDADVVTEDVLNAVASGIRGISPGEPEVREVSFHKLKQLVLRLDIWPKVLDSDMFLAHACDLLEAIARWNTDRSIEERLAVEVFVTNNSKLNHERLEELKMLLSTSTGGDGVGTLYLRDCLRLGRSLGIVL</sequence>